<name>X1BRZ8_9ZZZZ</name>
<feature type="non-terminal residue" evidence="4">
    <location>
        <position position="294"/>
    </location>
</feature>
<sequence length="294" mass="32334">AVCGDVGPVMRDPYMTKVDELIRMLIAAGPGGAQKATEMLPAENIAPMLPEHVPLRSLVDTCSYHDLVLGVSAAGVVRGDLGDLVHIAIGGSSGWGKSVFLRMLAYQLALSIEHIDLVLLDLENTTLSPFAKCDRLLYPIIDSERDTVSVFDDLLDELNRRRELFRQHPGVDSLQQYNALADEKISPLVLLGDEITALLADKKVEAKLRTLALRARKYGMWLVLAGQDWRAVSLDPAIRNQLSCCVQFKAKSGPQSRVLLECSDARDLTVKGRALAWLPGREMIEMQSPIIGHQ</sequence>
<dbReference type="GO" id="GO:0005524">
    <property type="term" value="F:ATP binding"/>
    <property type="evidence" value="ECO:0007669"/>
    <property type="project" value="UniProtKB-KW"/>
</dbReference>
<feature type="non-terminal residue" evidence="4">
    <location>
        <position position="1"/>
    </location>
</feature>
<dbReference type="GO" id="GO:0003677">
    <property type="term" value="F:DNA binding"/>
    <property type="evidence" value="ECO:0007669"/>
    <property type="project" value="InterPro"/>
</dbReference>
<gene>
    <name evidence="4" type="ORF">S01H4_36473</name>
</gene>
<dbReference type="PANTHER" id="PTHR22683">
    <property type="entry name" value="SPORULATION PROTEIN RELATED"/>
    <property type="match status" value="1"/>
</dbReference>
<dbReference type="InterPro" id="IPR050206">
    <property type="entry name" value="FtsK/SpoIIIE/SftA"/>
</dbReference>
<dbReference type="PROSITE" id="PS50901">
    <property type="entry name" value="FTSK"/>
    <property type="match status" value="1"/>
</dbReference>
<dbReference type="InterPro" id="IPR003593">
    <property type="entry name" value="AAA+_ATPase"/>
</dbReference>
<evidence type="ECO:0000256" key="2">
    <source>
        <dbReference type="ARBA" id="ARBA00022840"/>
    </source>
</evidence>
<evidence type="ECO:0000256" key="1">
    <source>
        <dbReference type="ARBA" id="ARBA00022741"/>
    </source>
</evidence>
<dbReference type="Gene3D" id="3.40.50.300">
    <property type="entry name" value="P-loop containing nucleotide triphosphate hydrolases"/>
    <property type="match status" value="1"/>
</dbReference>
<dbReference type="EMBL" id="BART01019501">
    <property type="protein sequence ID" value="GAG86948.1"/>
    <property type="molecule type" value="Genomic_DNA"/>
</dbReference>
<evidence type="ECO:0000259" key="3">
    <source>
        <dbReference type="PROSITE" id="PS50901"/>
    </source>
</evidence>
<dbReference type="SMART" id="SM00382">
    <property type="entry name" value="AAA"/>
    <property type="match status" value="1"/>
</dbReference>
<dbReference type="SUPFAM" id="SSF52540">
    <property type="entry name" value="P-loop containing nucleoside triphosphate hydrolases"/>
    <property type="match status" value="1"/>
</dbReference>
<dbReference type="InterPro" id="IPR002543">
    <property type="entry name" value="FtsK_dom"/>
</dbReference>
<dbReference type="PANTHER" id="PTHR22683:SF41">
    <property type="entry name" value="DNA TRANSLOCASE FTSK"/>
    <property type="match status" value="1"/>
</dbReference>
<keyword evidence="2" id="KW-0067">ATP-binding</keyword>
<keyword evidence="1" id="KW-0547">Nucleotide-binding</keyword>
<dbReference type="AlphaFoldDB" id="X1BRZ8"/>
<reference evidence="4" key="1">
    <citation type="journal article" date="2014" name="Front. Microbiol.">
        <title>High frequency of phylogenetically diverse reductive dehalogenase-homologous genes in deep subseafloor sedimentary metagenomes.</title>
        <authorList>
            <person name="Kawai M."/>
            <person name="Futagami T."/>
            <person name="Toyoda A."/>
            <person name="Takaki Y."/>
            <person name="Nishi S."/>
            <person name="Hori S."/>
            <person name="Arai W."/>
            <person name="Tsubouchi T."/>
            <person name="Morono Y."/>
            <person name="Uchiyama I."/>
            <person name="Ito T."/>
            <person name="Fujiyama A."/>
            <person name="Inagaki F."/>
            <person name="Takami H."/>
        </authorList>
    </citation>
    <scope>NUCLEOTIDE SEQUENCE</scope>
    <source>
        <strain evidence="4">Expedition CK06-06</strain>
    </source>
</reference>
<evidence type="ECO:0000313" key="4">
    <source>
        <dbReference type="EMBL" id="GAG86948.1"/>
    </source>
</evidence>
<protein>
    <recommendedName>
        <fullName evidence="3">FtsK domain-containing protein</fullName>
    </recommendedName>
</protein>
<comment type="caution">
    <text evidence="4">The sequence shown here is derived from an EMBL/GenBank/DDBJ whole genome shotgun (WGS) entry which is preliminary data.</text>
</comment>
<dbReference type="Pfam" id="PF01580">
    <property type="entry name" value="FtsK_SpoIIIE"/>
    <property type="match status" value="1"/>
</dbReference>
<dbReference type="InterPro" id="IPR027417">
    <property type="entry name" value="P-loop_NTPase"/>
</dbReference>
<proteinExistence type="predicted"/>
<accession>X1BRZ8</accession>
<organism evidence="4">
    <name type="scientific">marine sediment metagenome</name>
    <dbReference type="NCBI Taxonomy" id="412755"/>
    <lineage>
        <taxon>unclassified sequences</taxon>
        <taxon>metagenomes</taxon>
        <taxon>ecological metagenomes</taxon>
    </lineage>
</organism>
<feature type="domain" description="FtsK" evidence="3">
    <location>
        <begin position="73"/>
        <end position="257"/>
    </location>
</feature>